<evidence type="ECO:0000313" key="11">
    <source>
        <dbReference type="Proteomes" id="UP000450917"/>
    </source>
</evidence>
<feature type="domain" description="Acetyl-coenzyme A synthetase N-terminal" evidence="9">
    <location>
        <begin position="34"/>
        <end position="91"/>
    </location>
</feature>
<keyword evidence="3" id="KW-0436">Ligase</keyword>
<dbReference type="GO" id="GO:0006085">
    <property type="term" value="P:acetyl-CoA biosynthetic process"/>
    <property type="evidence" value="ECO:0007669"/>
    <property type="project" value="TreeGrafter"/>
</dbReference>
<evidence type="ECO:0000259" key="7">
    <source>
        <dbReference type="Pfam" id="PF00501"/>
    </source>
</evidence>
<keyword evidence="6" id="KW-0007">Acetylation</keyword>
<dbReference type="Gene3D" id="3.30.300.30">
    <property type="match status" value="1"/>
</dbReference>
<keyword evidence="4" id="KW-0547">Nucleotide-binding</keyword>
<evidence type="ECO:0000256" key="5">
    <source>
        <dbReference type="ARBA" id="ARBA00022840"/>
    </source>
</evidence>
<dbReference type="SUPFAM" id="SSF56801">
    <property type="entry name" value="Acetyl-CoA synthetase-like"/>
    <property type="match status" value="1"/>
</dbReference>
<dbReference type="GO" id="GO:0003987">
    <property type="term" value="F:acetate-CoA ligase activity"/>
    <property type="evidence" value="ECO:0007669"/>
    <property type="project" value="UniProtKB-EC"/>
</dbReference>
<dbReference type="GO" id="GO:0005524">
    <property type="term" value="F:ATP binding"/>
    <property type="evidence" value="ECO:0007669"/>
    <property type="project" value="UniProtKB-KW"/>
</dbReference>
<sequence>MSMIKEEPIWFPSENYIAGSHLQTLIHRLGLNNYDELYDFSVLHTDKFWQAALDALGIEWFTPYHKFVDLAAGPQWPRWFVGGQINLVHNALTRQLKLGRGDQTAIVWESESGSSRSLTYRELDEQTACAANGLIELGFRRGDAVGLFVPMIVEAAVFFLAVIRLGGIVVPIFSGYGAEAVATRLQDAKVRYLLTADGIERRGKVLPMKSVANEAVSKCSTIERVIMVEHLHNVPGAELTDKDITWSDLTEGKETSAPIEAMDANDPFMIIYTSGTTGKPKGAVHTQGGFPLKTIQDMAHVFDLRAKETLLWLTDLGWMVGPAVIIGGLTLGATTVFYSGAPDYPEPDQIWNIVEQNKVTHLGLAPTLIRSLRAFGEEPMNRHNLDSLRVLISTGEAWDLESYVWYSRKVGKGKLPILNYSGGTEVSGGILGCVTHRPIKATGFNTAVPGIQAAVLNDAGQLVQDQVGELSVLRPFVGMTNGFWNDQTRYLESYWSRFDQVWVHGDWAFQNDDNHWFLFGRSDDVIKIAGKRVGPTEIEAAAGQHPAVVQAAAVGVPHPVKGEEVVLFVIAHPSFTPNEQLAEAVKEEVTRTLGKSLKPSHVYFVKDLPRTRNGKVMRRVIRTVYQGQQTGDLSALENPDVIGMIQNLHKTRD</sequence>
<dbReference type="PANTHER" id="PTHR24095">
    <property type="entry name" value="ACETYL-COENZYME A SYNTHETASE"/>
    <property type="match status" value="1"/>
</dbReference>
<evidence type="ECO:0000256" key="4">
    <source>
        <dbReference type="ARBA" id="ARBA00022741"/>
    </source>
</evidence>
<keyword evidence="11" id="KW-1185">Reference proteome</keyword>
<evidence type="ECO:0000313" key="10">
    <source>
        <dbReference type="EMBL" id="MUG72750.1"/>
    </source>
</evidence>
<name>A0A7X2ZD40_9BACL</name>
<dbReference type="PANTHER" id="PTHR24095:SF14">
    <property type="entry name" value="ACETYL-COENZYME A SYNTHETASE 1"/>
    <property type="match status" value="1"/>
</dbReference>
<dbReference type="Pfam" id="PF13193">
    <property type="entry name" value="AMP-binding_C"/>
    <property type="match status" value="1"/>
</dbReference>
<comment type="caution">
    <text evidence="10">The sequence shown here is derived from an EMBL/GenBank/DDBJ whole genome shotgun (WGS) entry which is preliminary data.</text>
</comment>
<dbReference type="Gene3D" id="3.40.50.12780">
    <property type="entry name" value="N-terminal domain of ligase-like"/>
    <property type="match status" value="1"/>
</dbReference>
<evidence type="ECO:0000256" key="2">
    <source>
        <dbReference type="ARBA" id="ARBA00013275"/>
    </source>
</evidence>
<dbReference type="InterPro" id="IPR025110">
    <property type="entry name" value="AMP-bd_C"/>
</dbReference>
<dbReference type="Proteomes" id="UP000450917">
    <property type="component" value="Unassembled WGS sequence"/>
</dbReference>
<proteinExistence type="inferred from homology"/>
<evidence type="ECO:0000256" key="3">
    <source>
        <dbReference type="ARBA" id="ARBA00022598"/>
    </source>
</evidence>
<dbReference type="Pfam" id="PF16177">
    <property type="entry name" value="ACAS_N"/>
    <property type="match status" value="1"/>
</dbReference>
<gene>
    <name evidence="10" type="ORF">GNP93_18970</name>
</gene>
<dbReference type="InterPro" id="IPR000873">
    <property type="entry name" value="AMP-dep_synth/lig_dom"/>
</dbReference>
<dbReference type="InterPro" id="IPR032387">
    <property type="entry name" value="ACAS_N"/>
</dbReference>
<dbReference type="InterPro" id="IPR045851">
    <property type="entry name" value="AMP-bd_C_sf"/>
</dbReference>
<comment type="similarity">
    <text evidence="1">Belongs to the ATP-dependent AMP-binding enzyme family.</text>
</comment>
<feature type="domain" description="AMP-binding enzyme C-terminal" evidence="8">
    <location>
        <begin position="537"/>
        <end position="615"/>
    </location>
</feature>
<accession>A0A7X2ZD40</accession>
<dbReference type="EC" id="6.2.1.1" evidence="2"/>
<keyword evidence="5" id="KW-0067">ATP-binding</keyword>
<evidence type="ECO:0000256" key="6">
    <source>
        <dbReference type="ARBA" id="ARBA00022990"/>
    </source>
</evidence>
<evidence type="ECO:0000256" key="1">
    <source>
        <dbReference type="ARBA" id="ARBA00006432"/>
    </source>
</evidence>
<feature type="domain" description="AMP-dependent synthetase/ligase" evidence="7">
    <location>
        <begin position="100"/>
        <end position="484"/>
    </location>
</feature>
<evidence type="ECO:0000259" key="9">
    <source>
        <dbReference type="Pfam" id="PF16177"/>
    </source>
</evidence>
<dbReference type="Pfam" id="PF00501">
    <property type="entry name" value="AMP-binding"/>
    <property type="match status" value="1"/>
</dbReference>
<dbReference type="EMBL" id="WNZX01000017">
    <property type="protein sequence ID" value="MUG72750.1"/>
    <property type="molecule type" value="Genomic_DNA"/>
</dbReference>
<organism evidence="10 11">
    <name type="scientific">Paenibacillus validus</name>
    <dbReference type="NCBI Taxonomy" id="44253"/>
    <lineage>
        <taxon>Bacteria</taxon>
        <taxon>Bacillati</taxon>
        <taxon>Bacillota</taxon>
        <taxon>Bacilli</taxon>
        <taxon>Bacillales</taxon>
        <taxon>Paenibacillaceae</taxon>
        <taxon>Paenibacillus</taxon>
    </lineage>
</organism>
<protein>
    <recommendedName>
        <fullName evidence="2">acetate--CoA ligase</fullName>
        <ecNumber evidence="2">6.2.1.1</ecNumber>
    </recommendedName>
</protein>
<reference evidence="10 11" key="1">
    <citation type="submission" date="2019-11" db="EMBL/GenBank/DDBJ databases">
        <title>Draft genome sequences of five Paenibacillus species of dairy origin.</title>
        <authorList>
            <person name="Olajide A.M."/>
            <person name="Chen S."/>
            <person name="Lapointe G."/>
        </authorList>
    </citation>
    <scope>NUCLEOTIDE SEQUENCE [LARGE SCALE GENOMIC DNA]</scope>
    <source>
        <strain evidence="10 11">2CS3</strain>
    </source>
</reference>
<dbReference type="PROSITE" id="PS00455">
    <property type="entry name" value="AMP_BINDING"/>
    <property type="match status" value="1"/>
</dbReference>
<dbReference type="AlphaFoldDB" id="A0A7X2ZD40"/>
<dbReference type="InterPro" id="IPR020845">
    <property type="entry name" value="AMP-binding_CS"/>
</dbReference>
<evidence type="ECO:0000259" key="8">
    <source>
        <dbReference type="Pfam" id="PF13193"/>
    </source>
</evidence>
<dbReference type="InterPro" id="IPR042099">
    <property type="entry name" value="ANL_N_sf"/>
</dbReference>